<dbReference type="InterPro" id="IPR011705">
    <property type="entry name" value="BACK"/>
</dbReference>
<accession>A0AAD8MF88</accession>
<dbReference type="GO" id="GO:0010114">
    <property type="term" value="P:response to red light"/>
    <property type="evidence" value="ECO:0007669"/>
    <property type="project" value="TreeGrafter"/>
</dbReference>
<dbReference type="PANTHER" id="PTHR46336:SF30">
    <property type="entry name" value="BTB_POZ DOMAIN-CONTAINING PROTEIN POB1-LIKE"/>
    <property type="match status" value="1"/>
</dbReference>
<comment type="function">
    <text evidence="1">May act as a substrate-specific adapter of an E3 ubiquitin-protein ligase complex (CUL3-RBX1-BTB) which mediates the ubiquitination and subsequent proteasomal degradation of target proteins.</text>
</comment>
<dbReference type="InterPro" id="IPR008974">
    <property type="entry name" value="TRAF-like"/>
</dbReference>
<dbReference type="InterPro" id="IPR011333">
    <property type="entry name" value="SKP1/BTB/POZ_sf"/>
</dbReference>
<evidence type="ECO:0000313" key="6">
    <source>
        <dbReference type="Proteomes" id="UP001237642"/>
    </source>
</evidence>
<evidence type="ECO:0000313" key="5">
    <source>
        <dbReference type="EMBL" id="KAK1369933.1"/>
    </source>
</evidence>
<organism evidence="5 6">
    <name type="scientific">Heracleum sosnowskyi</name>
    <dbReference type="NCBI Taxonomy" id="360622"/>
    <lineage>
        <taxon>Eukaryota</taxon>
        <taxon>Viridiplantae</taxon>
        <taxon>Streptophyta</taxon>
        <taxon>Embryophyta</taxon>
        <taxon>Tracheophyta</taxon>
        <taxon>Spermatophyta</taxon>
        <taxon>Magnoliopsida</taxon>
        <taxon>eudicotyledons</taxon>
        <taxon>Gunneridae</taxon>
        <taxon>Pentapetalae</taxon>
        <taxon>asterids</taxon>
        <taxon>campanulids</taxon>
        <taxon>Apiales</taxon>
        <taxon>Apiaceae</taxon>
        <taxon>Apioideae</taxon>
        <taxon>apioid superclade</taxon>
        <taxon>Tordylieae</taxon>
        <taxon>Tordyliinae</taxon>
        <taxon>Heracleum</taxon>
    </lineage>
</organism>
<keyword evidence="6" id="KW-1185">Reference proteome</keyword>
<dbReference type="CDD" id="cd18186">
    <property type="entry name" value="BTB_POZ_ZBTB_KLHL-like"/>
    <property type="match status" value="1"/>
</dbReference>
<dbReference type="GO" id="GO:0005634">
    <property type="term" value="C:nucleus"/>
    <property type="evidence" value="ECO:0007669"/>
    <property type="project" value="TreeGrafter"/>
</dbReference>
<reference evidence="5" key="1">
    <citation type="submission" date="2023-02" db="EMBL/GenBank/DDBJ databases">
        <title>Genome of toxic invasive species Heracleum sosnowskyi carries increased number of genes despite the absence of recent whole-genome duplications.</title>
        <authorList>
            <person name="Schelkunov M."/>
            <person name="Shtratnikova V."/>
            <person name="Makarenko M."/>
            <person name="Klepikova A."/>
            <person name="Omelchenko D."/>
            <person name="Novikova G."/>
            <person name="Obukhova E."/>
            <person name="Bogdanov V."/>
            <person name="Penin A."/>
            <person name="Logacheva M."/>
        </authorList>
    </citation>
    <scope>NUCLEOTIDE SEQUENCE</scope>
    <source>
        <strain evidence="5">Hsosn_3</strain>
        <tissue evidence="5">Leaf</tissue>
    </source>
</reference>
<dbReference type="PROSITE" id="PS50097">
    <property type="entry name" value="BTB"/>
    <property type="match status" value="1"/>
</dbReference>
<evidence type="ECO:0000256" key="2">
    <source>
        <dbReference type="ARBA" id="ARBA00004906"/>
    </source>
</evidence>
<dbReference type="Proteomes" id="UP001237642">
    <property type="component" value="Unassembled WGS sequence"/>
</dbReference>
<sequence>MPCEGTSVHRDEHDINCTRTDKEDGLASVNQYRGDEATRSMELLTVLRVKTIQINSAILAVKSPYFYKLFSNGMRESERVATLQIHASEEASLMELLNFMYNNTLSKTTLSSLLDILMLADKYDVASCMRYCSQQLSKLPMTCNFALSLLDLPSSVLQDVALQQLTHSAKQFIAFQFRNMKKFENQVLNLSLTGIEAILSSDDIQVRSEDVLYDLVLKWAEVHYPEVEERREVLETRLRQLIRFPYMTRSKLKEITSSTNFGPEVASEIVLEALFFKTETPYIQHQLASGGHIEGEIENVVNTDKRFVERAYTYRPVRAVEVELPRRHCVVYLDLKRKECVRLFPSRRTRSQTFHLGRHGLFLLAYCHMDNENVSQCFGLYLGMEKNESASLTVDCEFAAWSKEVMGYQRKYDSSKTFSGGQVFGRRNLFNTSWAAFIAKDSPYFINGKLHLRAVVTVK</sequence>
<feature type="domain" description="BTB" evidence="4">
    <location>
        <begin position="41"/>
        <end position="109"/>
    </location>
</feature>
<keyword evidence="3" id="KW-0833">Ubl conjugation pathway</keyword>
<name>A0AAD8MF88_9APIA</name>
<dbReference type="InterPro" id="IPR045890">
    <property type="entry name" value="POB1-like"/>
</dbReference>
<dbReference type="Gene3D" id="3.30.710.10">
    <property type="entry name" value="Potassium Channel Kv1.1, Chain A"/>
    <property type="match status" value="1"/>
</dbReference>
<dbReference type="PANTHER" id="PTHR46336">
    <property type="entry name" value="OS02G0260700 PROTEIN"/>
    <property type="match status" value="1"/>
</dbReference>
<evidence type="ECO:0000259" key="4">
    <source>
        <dbReference type="PROSITE" id="PS50097"/>
    </source>
</evidence>
<dbReference type="InterPro" id="IPR000210">
    <property type="entry name" value="BTB/POZ_dom"/>
</dbReference>
<proteinExistence type="predicted"/>
<dbReference type="Pfam" id="PF00651">
    <property type="entry name" value="BTB"/>
    <property type="match status" value="1"/>
</dbReference>
<dbReference type="SMART" id="SM00875">
    <property type="entry name" value="BACK"/>
    <property type="match status" value="1"/>
</dbReference>
<dbReference type="Gene3D" id="1.25.40.420">
    <property type="match status" value="1"/>
</dbReference>
<dbReference type="SUPFAM" id="SSF54695">
    <property type="entry name" value="POZ domain"/>
    <property type="match status" value="1"/>
</dbReference>
<evidence type="ECO:0000256" key="3">
    <source>
        <dbReference type="ARBA" id="ARBA00022786"/>
    </source>
</evidence>
<protein>
    <submittedName>
        <fullName evidence="5">BTB/POZ domain-containing protein POB1-like</fullName>
    </submittedName>
</protein>
<comment type="pathway">
    <text evidence="2">Protein modification; protein ubiquitination.</text>
</comment>
<dbReference type="EMBL" id="JAUIZM010000008">
    <property type="protein sequence ID" value="KAK1369933.1"/>
    <property type="molecule type" value="Genomic_DNA"/>
</dbReference>
<dbReference type="Pfam" id="PF07707">
    <property type="entry name" value="BACK"/>
    <property type="match status" value="1"/>
</dbReference>
<comment type="caution">
    <text evidence="5">The sequence shown here is derived from an EMBL/GenBank/DDBJ whole genome shotgun (WGS) entry which is preliminary data.</text>
</comment>
<evidence type="ECO:0000256" key="1">
    <source>
        <dbReference type="ARBA" id="ARBA00002668"/>
    </source>
</evidence>
<dbReference type="Gene3D" id="2.60.210.10">
    <property type="entry name" value="Apoptosis, Tumor Necrosis Factor Receptor Associated Protein 2, Chain A"/>
    <property type="match status" value="1"/>
</dbReference>
<dbReference type="AlphaFoldDB" id="A0AAD8MF88"/>
<reference evidence="5" key="2">
    <citation type="submission" date="2023-05" db="EMBL/GenBank/DDBJ databases">
        <authorList>
            <person name="Schelkunov M.I."/>
        </authorList>
    </citation>
    <scope>NUCLEOTIDE SEQUENCE</scope>
    <source>
        <strain evidence="5">Hsosn_3</strain>
        <tissue evidence="5">Leaf</tissue>
    </source>
</reference>
<dbReference type="SUPFAM" id="SSF49599">
    <property type="entry name" value="TRAF domain-like"/>
    <property type="match status" value="1"/>
</dbReference>
<dbReference type="SMART" id="SM00225">
    <property type="entry name" value="BTB"/>
    <property type="match status" value="1"/>
</dbReference>
<gene>
    <name evidence="5" type="ORF">POM88_036025</name>
</gene>
<dbReference type="FunFam" id="1.25.40.420:FF:000008">
    <property type="entry name" value="BTB/POZ domain-containing protein POB1"/>
    <property type="match status" value="1"/>
</dbReference>